<dbReference type="GO" id="GO:0004170">
    <property type="term" value="F:dUTP diphosphatase activity"/>
    <property type="evidence" value="ECO:0007669"/>
    <property type="project" value="UniProtKB-EC"/>
</dbReference>
<name>A0A382F3Q8_9ZZZZ</name>
<dbReference type="InterPro" id="IPR036157">
    <property type="entry name" value="dUTPase-like_sf"/>
</dbReference>
<dbReference type="Pfam" id="PF00692">
    <property type="entry name" value="dUTPase"/>
    <property type="match status" value="1"/>
</dbReference>
<evidence type="ECO:0000256" key="2">
    <source>
        <dbReference type="ARBA" id="ARBA00012379"/>
    </source>
</evidence>
<dbReference type="GO" id="GO:0000287">
    <property type="term" value="F:magnesium ion binding"/>
    <property type="evidence" value="ECO:0007669"/>
    <property type="project" value="InterPro"/>
</dbReference>
<feature type="domain" description="dUTPase-like" evidence="4">
    <location>
        <begin position="1"/>
        <end position="72"/>
    </location>
</feature>
<evidence type="ECO:0000256" key="1">
    <source>
        <dbReference type="ARBA" id="ARBA00006581"/>
    </source>
</evidence>
<dbReference type="EC" id="3.6.1.23" evidence="2"/>
<dbReference type="GO" id="GO:0046081">
    <property type="term" value="P:dUTP catabolic process"/>
    <property type="evidence" value="ECO:0007669"/>
    <property type="project" value="InterPro"/>
</dbReference>
<dbReference type="PANTHER" id="PTHR11241">
    <property type="entry name" value="DEOXYURIDINE 5'-TRIPHOSPHATE NUCLEOTIDOHYDROLASE"/>
    <property type="match status" value="1"/>
</dbReference>
<sequence>KKGIDVLAGVIDSGYRNEIGVVLINLGGSLVTLPVGTRIAQIIIEKCHEVEWNDVEELAASNRGQGGFGSTGT</sequence>
<dbReference type="InterPro" id="IPR029054">
    <property type="entry name" value="dUTPase-like"/>
</dbReference>
<dbReference type="EMBL" id="UINC01047709">
    <property type="protein sequence ID" value="SVB57315.1"/>
    <property type="molecule type" value="Genomic_DNA"/>
</dbReference>
<reference evidence="5" key="1">
    <citation type="submission" date="2018-05" db="EMBL/GenBank/DDBJ databases">
        <authorList>
            <person name="Lanie J.A."/>
            <person name="Ng W.-L."/>
            <person name="Kazmierczak K.M."/>
            <person name="Andrzejewski T.M."/>
            <person name="Davidsen T.M."/>
            <person name="Wayne K.J."/>
            <person name="Tettelin H."/>
            <person name="Glass J.I."/>
            <person name="Rusch D."/>
            <person name="Podicherti R."/>
            <person name="Tsui H.-C.T."/>
            <person name="Winkler M.E."/>
        </authorList>
    </citation>
    <scope>NUCLEOTIDE SEQUENCE</scope>
</reference>
<evidence type="ECO:0000259" key="4">
    <source>
        <dbReference type="Pfam" id="PF00692"/>
    </source>
</evidence>
<dbReference type="PANTHER" id="PTHR11241:SF0">
    <property type="entry name" value="DEOXYURIDINE 5'-TRIPHOSPHATE NUCLEOTIDOHYDROLASE"/>
    <property type="match status" value="1"/>
</dbReference>
<evidence type="ECO:0000256" key="3">
    <source>
        <dbReference type="ARBA" id="ARBA00023080"/>
    </source>
</evidence>
<accession>A0A382F3Q8</accession>
<dbReference type="AlphaFoldDB" id="A0A382F3Q8"/>
<feature type="non-terminal residue" evidence="5">
    <location>
        <position position="1"/>
    </location>
</feature>
<dbReference type="GO" id="GO:0006226">
    <property type="term" value="P:dUMP biosynthetic process"/>
    <property type="evidence" value="ECO:0007669"/>
    <property type="project" value="InterPro"/>
</dbReference>
<dbReference type="SUPFAM" id="SSF51283">
    <property type="entry name" value="dUTPase-like"/>
    <property type="match status" value="1"/>
</dbReference>
<evidence type="ECO:0000313" key="5">
    <source>
        <dbReference type="EMBL" id="SVB57315.1"/>
    </source>
</evidence>
<organism evidence="5">
    <name type="scientific">marine metagenome</name>
    <dbReference type="NCBI Taxonomy" id="408172"/>
    <lineage>
        <taxon>unclassified sequences</taxon>
        <taxon>metagenomes</taxon>
        <taxon>ecological metagenomes</taxon>
    </lineage>
</organism>
<gene>
    <name evidence="5" type="ORF">METZ01_LOCUS210169</name>
</gene>
<keyword evidence="3" id="KW-0546">Nucleotide metabolism</keyword>
<protein>
    <recommendedName>
        <fullName evidence="2">dUTP diphosphatase</fullName>
        <ecNumber evidence="2">3.6.1.23</ecNumber>
    </recommendedName>
</protein>
<comment type="similarity">
    <text evidence="1">Belongs to the dUTPase family.</text>
</comment>
<proteinExistence type="inferred from homology"/>
<dbReference type="InterPro" id="IPR008181">
    <property type="entry name" value="dUTPase"/>
</dbReference>
<dbReference type="Gene3D" id="2.70.40.10">
    <property type="match status" value="1"/>
</dbReference>